<reference evidence="3 4" key="1">
    <citation type="submission" date="2016-09" db="EMBL/GenBank/DDBJ databases">
        <title>Complete genome sequence of microbes from the polar regions.</title>
        <authorList>
            <person name="Liao L."/>
            <person name="Chen B."/>
        </authorList>
    </citation>
    <scope>NUCLEOTIDE SEQUENCE [LARGE SCALE GENOMIC DNA]</scope>
    <source>
        <strain evidence="3 4">ZS314</strain>
    </source>
</reference>
<dbReference type="AlphaFoldDB" id="A0A7L5AFZ3"/>
<dbReference type="PROSITE" id="PS51257">
    <property type="entry name" value="PROKAR_LIPOPROTEIN"/>
    <property type="match status" value="1"/>
</dbReference>
<evidence type="ECO:0000313" key="3">
    <source>
        <dbReference type="EMBL" id="QHO69137.1"/>
    </source>
</evidence>
<dbReference type="OrthoDB" id="10002219at2"/>
<gene>
    <name evidence="3" type="ORF">BHD05_05205</name>
</gene>
<protein>
    <submittedName>
        <fullName evidence="3">Uncharacterized protein</fullName>
    </submittedName>
</protein>
<proteinExistence type="predicted"/>
<dbReference type="EMBL" id="CP017146">
    <property type="protein sequence ID" value="QHO69137.1"/>
    <property type="molecule type" value="Genomic_DNA"/>
</dbReference>
<keyword evidence="4" id="KW-1185">Reference proteome</keyword>
<keyword evidence="2" id="KW-0732">Signal</keyword>
<dbReference type="KEGG" id="mant:BHD05_05205"/>
<evidence type="ECO:0000256" key="2">
    <source>
        <dbReference type="SAM" id="SignalP"/>
    </source>
</evidence>
<dbReference type="RefSeq" id="WP_161885492.1">
    <property type="nucleotide sequence ID" value="NZ_CP017146.1"/>
</dbReference>
<organism evidence="3 4">
    <name type="scientific">Marisediminicola antarctica</name>
    <dbReference type="NCBI Taxonomy" id="674079"/>
    <lineage>
        <taxon>Bacteria</taxon>
        <taxon>Bacillati</taxon>
        <taxon>Actinomycetota</taxon>
        <taxon>Actinomycetes</taxon>
        <taxon>Micrococcales</taxon>
        <taxon>Microbacteriaceae</taxon>
        <taxon>Marisediminicola</taxon>
    </lineage>
</organism>
<accession>A0A7L5AFZ3</accession>
<feature type="signal peptide" evidence="2">
    <location>
        <begin position="1"/>
        <end position="29"/>
    </location>
</feature>
<name>A0A7L5AFZ3_9MICO</name>
<evidence type="ECO:0000313" key="4">
    <source>
        <dbReference type="Proteomes" id="UP000464507"/>
    </source>
</evidence>
<sequence length="259" mass="26571">MAIPPARAVRFAVSFVAVLTLAGCTSAPAAEPEPTPEPTVEPSKEPVAEKPVEPDDVLFTVSAKVRAIDGTTLGISLTGRTPIAATEESAATLAESFVEQCVALDGRSVSDASTPISQESLATFGSSLLRIDLASSPEGETFVAPVDLLLGSPYYAKVASGDKVQAIDTTTTCTGGYQMTGSGSGTAITNYESGGTRPDLGQWAYGHYGFTVPFESGATIEACRVVVTELAAPIVEDVPGWDPGSDATGISCGIGYRGE</sequence>
<dbReference type="Proteomes" id="UP000464507">
    <property type="component" value="Chromosome"/>
</dbReference>
<feature type="chain" id="PRO_5029467627" evidence="2">
    <location>
        <begin position="30"/>
        <end position="259"/>
    </location>
</feature>
<feature type="compositionally biased region" description="Basic and acidic residues" evidence="1">
    <location>
        <begin position="42"/>
        <end position="52"/>
    </location>
</feature>
<evidence type="ECO:0000256" key="1">
    <source>
        <dbReference type="SAM" id="MobiDB-lite"/>
    </source>
</evidence>
<feature type="region of interest" description="Disordered" evidence="1">
    <location>
        <begin position="26"/>
        <end position="52"/>
    </location>
</feature>